<dbReference type="OrthoDB" id="9803483at2"/>
<dbReference type="Proteomes" id="UP000199382">
    <property type="component" value="Unassembled WGS sequence"/>
</dbReference>
<evidence type="ECO:0000313" key="4">
    <source>
        <dbReference type="Proteomes" id="UP000199382"/>
    </source>
</evidence>
<reference evidence="3 4" key="1">
    <citation type="submission" date="2016-10" db="EMBL/GenBank/DDBJ databases">
        <authorList>
            <person name="de Groot N.N."/>
        </authorList>
    </citation>
    <scope>NUCLEOTIDE SEQUENCE [LARGE SCALE GENOMIC DNA]</scope>
    <source>
        <strain evidence="3 4">DSM 25294</strain>
    </source>
</reference>
<sequence length="303" mass="32748">MAMPNSSPHCMSVTGIVHKYGNGSDSARTLASAVYGLGRSEEIVGKAIAGRRDEVVLSTKCGLVWHTDKGTFKFVQADKTVHRYLGRDSIVFEVEQSLRRLGTDRIDHYITHWQDGTTPVEETMEALLQLKAQGKILSIGASNTSPESVRAYLAAGLLDAVQEKFNMVQRGIADDLVPLCIDKRVSVLSYSSLALGLLTGKMGPDRKFSGDDLRIDNPLFSVASRKKASDFTAQIAPIAEEHDASIAQVVIAWTLAQPGITFALCGARNADQARDNAGAGRLRLSGDELSAIDQACEAHLKHI</sequence>
<organism evidence="3 4">
    <name type="scientific">Aliiruegeria lutimaris</name>
    <dbReference type="NCBI Taxonomy" id="571298"/>
    <lineage>
        <taxon>Bacteria</taxon>
        <taxon>Pseudomonadati</taxon>
        <taxon>Pseudomonadota</taxon>
        <taxon>Alphaproteobacteria</taxon>
        <taxon>Rhodobacterales</taxon>
        <taxon>Roseobacteraceae</taxon>
        <taxon>Aliiruegeria</taxon>
    </lineage>
</organism>
<dbReference type="GO" id="GO:0016491">
    <property type="term" value="F:oxidoreductase activity"/>
    <property type="evidence" value="ECO:0007669"/>
    <property type="project" value="UniProtKB-KW"/>
</dbReference>
<dbReference type="STRING" id="571298.SAMN04488026_108717"/>
<dbReference type="InterPro" id="IPR023210">
    <property type="entry name" value="NADP_OxRdtase_dom"/>
</dbReference>
<name>A0A1G9KBJ7_9RHOB</name>
<keyword evidence="4" id="KW-1185">Reference proteome</keyword>
<dbReference type="AlphaFoldDB" id="A0A1G9KBJ7"/>
<dbReference type="EMBL" id="FNEK01000087">
    <property type="protein sequence ID" value="SDL47067.1"/>
    <property type="molecule type" value="Genomic_DNA"/>
</dbReference>
<dbReference type="PANTHER" id="PTHR43364:SF4">
    <property type="entry name" value="NAD(P)-LINKED OXIDOREDUCTASE SUPERFAMILY PROTEIN"/>
    <property type="match status" value="1"/>
</dbReference>
<evidence type="ECO:0000313" key="3">
    <source>
        <dbReference type="EMBL" id="SDL47067.1"/>
    </source>
</evidence>
<proteinExistence type="predicted"/>
<evidence type="ECO:0000259" key="2">
    <source>
        <dbReference type="Pfam" id="PF00248"/>
    </source>
</evidence>
<dbReference type="PANTHER" id="PTHR43364">
    <property type="entry name" value="NADH-SPECIFIC METHYLGLYOXAL REDUCTASE-RELATED"/>
    <property type="match status" value="1"/>
</dbReference>
<dbReference type="Gene3D" id="3.20.20.100">
    <property type="entry name" value="NADP-dependent oxidoreductase domain"/>
    <property type="match status" value="1"/>
</dbReference>
<protein>
    <submittedName>
        <fullName evidence="3">Predicted oxidoreductase</fullName>
    </submittedName>
</protein>
<dbReference type="InterPro" id="IPR036812">
    <property type="entry name" value="NAD(P)_OxRdtase_dom_sf"/>
</dbReference>
<keyword evidence="1" id="KW-0560">Oxidoreductase</keyword>
<evidence type="ECO:0000256" key="1">
    <source>
        <dbReference type="ARBA" id="ARBA00023002"/>
    </source>
</evidence>
<feature type="domain" description="NADP-dependent oxidoreductase" evidence="2">
    <location>
        <begin position="32"/>
        <end position="295"/>
    </location>
</feature>
<gene>
    <name evidence="3" type="ORF">SAMN04488026_108717</name>
</gene>
<dbReference type="InterPro" id="IPR050523">
    <property type="entry name" value="AKR_Detox_Biosynth"/>
</dbReference>
<dbReference type="GO" id="GO:0005829">
    <property type="term" value="C:cytosol"/>
    <property type="evidence" value="ECO:0007669"/>
    <property type="project" value="TreeGrafter"/>
</dbReference>
<dbReference type="Pfam" id="PF00248">
    <property type="entry name" value="Aldo_ket_red"/>
    <property type="match status" value="1"/>
</dbReference>
<dbReference type="SUPFAM" id="SSF51430">
    <property type="entry name" value="NAD(P)-linked oxidoreductase"/>
    <property type="match status" value="1"/>
</dbReference>
<accession>A0A1G9KBJ7</accession>